<keyword evidence="3" id="KW-1185">Reference proteome</keyword>
<keyword evidence="2" id="KW-0808">Transferase</keyword>
<dbReference type="Pfam" id="PF08241">
    <property type="entry name" value="Methyltransf_11"/>
    <property type="match status" value="1"/>
</dbReference>
<dbReference type="RefSeq" id="WP_236997003.1">
    <property type="nucleotide sequence ID" value="NZ_JAKKOR010000003.1"/>
</dbReference>
<dbReference type="PANTHER" id="PTHR43861">
    <property type="entry name" value="TRANS-ACONITATE 2-METHYLTRANSFERASE-RELATED"/>
    <property type="match status" value="1"/>
</dbReference>
<evidence type="ECO:0000313" key="3">
    <source>
        <dbReference type="Proteomes" id="UP001200110"/>
    </source>
</evidence>
<accession>A0ABS9IQD7</accession>
<dbReference type="Gene3D" id="3.40.50.150">
    <property type="entry name" value="Vaccinia Virus protein VP39"/>
    <property type="match status" value="1"/>
</dbReference>
<sequence>MTGARGRWNHNIHYHRVVLDAVPDDARSALDVGTGNGLLAADLRTRIGDVTAIDVDEHVLGSARDEIDGVRWICGDVMDYELDTFDVVASVATFHHLPDPRAALRRLADLTAPGGVLAILGLARPSNPVDYAYAVAGVFQHRWLSWRNGYWEHSAPTVWPPPQTYTQVRGDVLDELPGATWQRLPMFRYSVLWRRPYGPPGRA</sequence>
<feature type="domain" description="Methyltransferase type 11" evidence="1">
    <location>
        <begin position="30"/>
        <end position="119"/>
    </location>
</feature>
<comment type="caution">
    <text evidence="2">The sequence shown here is derived from an EMBL/GenBank/DDBJ whole genome shotgun (WGS) entry which is preliminary data.</text>
</comment>
<proteinExistence type="predicted"/>
<keyword evidence="2" id="KW-0489">Methyltransferase</keyword>
<organism evidence="2 3">
    <name type="scientific">Gordonia liuliyuniae</name>
    <dbReference type="NCBI Taxonomy" id="2911517"/>
    <lineage>
        <taxon>Bacteria</taxon>
        <taxon>Bacillati</taxon>
        <taxon>Actinomycetota</taxon>
        <taxon>Actinomycetes</taxon>
        <taxon>Mycobacteriales</taxon>
        <taxon>Gordoniaceae</taxon>
        <taxon>Gordonia</taxon>
    </lineage>
</organism>
<protein>
    <submittedName>
        <fullName evidence="2">Class I SAM-dependent methyltransferase</fullName>
    </submittedName>
</protein>
<dbReference type="SUPFAM" id="SSF53335">
    <property type="entry name" value="S-adenosyl-L-methionine-dependent methyltransferases"/>
    <property type="match status" value="1"/>
</dbReference>
<dbReference type="EMBL" id="JAKKOR010000003">
    <property type="protein sequence ID" value="MCF8587775.1"/>
    <property type="molecule type" value="Genomic_DNA"/>
</dbReference>
<dbReference type="CDD" id="cd02440">
    <property type="entry name" value="AdoMet_MTases"/>
    <property type="match status" value="1"/>
</dbReference>
<dbReference type="GO" id="GO:0008168">
    <property type="term" value="F:methyltransferase activity"/>
    <property type="evidence" value="ECO:0007669"/>
    <property type="project" value="UniProtKB-KW"/>
</dbReference>
<evidence type="ECO:0000313" key="2">
    <source>
        <dbReference type="EMBL" id="MCF8587775.1"/>
    </source>
</evidence>
<reference evidence="2 3" key="1">
    <citation type="submission" date="2022-01" db="EMBL/GenBank/DDBJ databases">
        <authorList>
            <person name="Huang Y."/>
        </authorList>
    </citation>
    <scope>NUCLEOTIDE SEQUENCE [LARGE SCALE GENOMIC DNA]</scope>
    <source>
        <strain evidence="2 3">HY366</strain>
    </source>
</reference>
<dbReference type="Proteomes" id="UP001200110">
    <property type="component" value="Unassembled WGS sequence"/>
</dbReference>
<name>A0ABS9IQD7_9ACTN</name>
<dbReference type="InterPro" id="IPR029063">
    <property type="entry name" value="SAM-dependent_MTases_sf"/>
</dbReference>
<dbReference type="InterPro" id="IPR013216">
    <property type="entry name" value="Methyltransf_11"/>
</dbReference>
<evidence type="ECO:0000259" key="1">
    <source>
        <dbReference type="Pfam" id="PF08241"/>
    </source>
</evidence>
<dbReference type="PANTHER" id="PTHR43861:SF1">
    <property type="entry name" value="TRANS-ACONITATE 2-METHYLTRANSFERASE"/>
    <property type="match status" value="1"/>
</dbReference>
<gene>
    <name evidence="2" type="ORF">L5G33_04730</name>
</gene>
<dbReference type="GO" id="GO:0032259">
    <property type="term" value="P:methylation"/>
    <property type="evidence" value="ECO:0007669"/>
    <property type="project" value="UniProtKB-KW"/>
</dbReference>